<name>A0A8C6MXH4_MUSSI</name>
<evidence type="ECO:0000256" key="19">
    <source>
        <dbReference type="SAM" id="Coils"/>
    </source>
</evidence>
<dbReference type="GO" id="GO:0015031">
    <property type="term" value="P:protein transport"/>
    <property type="evidence" value="ECO:0007669"/>
    <property type="project" value="UniProtKB-KW"/>
</dbReference>
<evidence type="ECO:0000256" key="5">
    <source>
        <dbReference type="ARBA" id="ARBA00019765"/>
    </source>
</evidence>
<evidence type="ECO:0000256" key="17">
    <source>
        <dbReference type="ARBA" id="ARBA00066180"/>
    </source>
</evidence>
<evidence type="ECO:0000259" key="21">
    <source>
        <dbReference type="Pfam" id="PF03528"/>
    </source>
</evidence>
<keyword evidence="24" id="KW-1185">Reference proteome</keyword>
<feature type="region of interest" description="Disordered" evidence="20">
    <location>
        <begin position="165"/>
        <end position="209"/>
    </location>
</feature>
<evidence type="ECO:0000256" key="6">
    <source>
        <dbReference type="ARBA" id="ARBA00022448"/>
    </source>
</evidence>
<dbReference type="GO" id="GO:0005096">
    <property type="term" value="F:GTPase activator activity"/>
    <property type="evidence" value="ECO:0007669"/>
    <property type="project" value="InterPro"/>
</dbReference>
<comment type="similarity">
    <text evidence="4">Belongs to the rabaptin family.</text>
</comment>
<dbReference type="GO" id="GO:0008083">
    <property type="term" value="F:growth factor activity"/>
    <property type="evidence" value="ECO:0007669"/>
    <property type="project" value="InterPro"/>
</dbReference>
<feature type="domain" description="Rabaptin coiled-coil" evidence="21">
    <location>
        <begin position="24"/>
        <end position="168"/>
    </location>
</feature>
<feature type="coiled-coil region" evidence="19">
    <location>
        <begin position="405"/>
        <end position="458"/>
    </location>
</feature>
<dbReference type="PANTHER" id="PTHR31179:SF6">
    <property type="entry name" value="RAB GTPASE-BINDING EFFECTOR PROTEIN 2"/>
    <property type="match status" value="1"/>
</dbReference>
<evidence type="ECO:0000256" key="4">
    <source>
        <dbReference type="ARBA" id="ARBA00006603"/>
    </source>
</evidence>
<dbReference type="GO" id="GO:0030030">
    <property type="term" value="P:cell projection organization"/>
    <property type="evidence" value="ECO:0007669"/>
    <property type="project" value="UniProtKB-KW"/>
</dbReference>
<keyword evidence="13 19" id="KW-0175">Coiled coil</keyword>
<comment type="subcellular location">
    <subcellularLocation>
        <location evidence="1">Cytoplasm</location>
        <location evidence="1">Cytoskeleton</location>
        <location evidence="1">Cilium basal body</location>
    </subcellularLocation>
    <subcellularLocation>
        <location evidence="2">Cytoplasm</location>
        <location evidence="2">Cytoskeleton</location>
        <location evidence="2">Microtubule organizing center</location>
        <location evidence="2">Centrosome</location>
    </subcellularLocation>
    <subcellularLocation>
        <location evidence="3">Early endosome</location>
    </subcellularLocation>
</comment>
<dbReference type="GO" id="GO:0006897">
    <property type="term" value="P:endocytosis"/>
    <property type="evidence" value="ECO:0007669"/>
    <property type="project" value="UniProtKB-KW"/>
</dbReference>
<evidence type="ECO:0000313" key="24">
    <source>
        <dbReference type="Proteomes" id="UP000694415"/>
    </source>
</evidence>
<dbReference type="AlphaFoldDB" id="A0A8C6MXH4"/>
<comment type="subunit">
    <text evidence="17">Heterodimer with RABGEF1. The dimer binds RAB5A that has been activated by GTP-binding. Interacts with SDCCAG8; this interaction is important for ciliogenesis regulation. Interacts with RAB4A; this interaction may mediate VEGFR2 cell surface expression.</text>
</comment>
<evidence type="ECO:0000256" key="20">
    <source>
        <dbReference type="SAM" id="MobiDB-lite"/>
    </source>
</evidence>
<feature type="region of interest" description="Disordered" evidence="20">
    <location>
        <begin position="371"/>
        <end position="394"/>
    </location>
</feature>
<reference evidence="23" key="1">
    <citation type="submission" date="2025-08" db="UniProtKB">
        <authorList>
            <consortium name="Ensembl"/>
        </authorList>
    </citation>
    <scope>IDENTIFICATION</scope>
</reference>
<evidence type="ECO:0000256" key="3">
    <source>
        <dbReference type="ARBA" id="ARBA00004412"/>
    </source>
</evidence>
<proteinExistence type="inferred from homology"/>
<dbReference type="GO" id="GO:0005769">
    <property type="term" value="C:early endosome"/>
    <property type="evidence" value="ECO:0007669"/>
    <property type="project" value="UniProtKB-SubCell"/>
</dbReference>
<dbReference type="SUPFAM" id="SSF103652">
    <property type="entry name" value="G protein-binding domain"/>
    <property type="match status" value="2"/>
</dbReference>
<evidence type="ECO:0000313" key="23">
    <source>
        <dbReference type="Ensembl" id="ENSMSIP00000019674.1"/>
    </source>
</evidence>
<dbReference type="Gene3D" id="1.20.5.340">
    <property type="match status" value="1"/>
</dbReference>
<evidence type="ECO:0000259" key="22">
    <source>
        <dbReference type="Pfam" id="PF09311"/>
    </source>
</evidence>
<feature type="region of interest" description="Disordered" evidence="20">
    <location>
        <begin position="1"/>
        <end position="29"/>
    </location>
</feature>
<dbReference type="PANTHER" id="PTHR31179">
    <property type="entry name" value="RAB GTPASE-BINDING EFFECTOR PROTEIN"/>
    <property type="match status" value="1"/>
</dbReference>
<dbReference type="FunFam" id="1.20.5.340:FF:000028">
    <property type="entry name" value="rab GTPase-binding effector protein 2 isoform X1"/>
    <property type="match status" value="1"/>
</dbReference>
<evidence type="ECO:0000256" key="8">
    <source>
        <dbReference type="ARBA" id="ARBA00022553"/>
    </source>
</evidence>
<dbReference type="GO" id="GO:0005794">
    <property type="term" value="C:Golgi apparatus"/>
    <property type="evidence" value="ECO:0007669"/>
    <property type="project" value="Ensembl"/>
</dbReference>
<dbReference type="Pfam" id="PF09311">
    <property type="entry name" value="Rab5-bind"/>
    <property type="match status" value="2"/>
</dbReference>
<feature type="compositionally biased region" description="Basic and acidic residues" evidence="20">
    <location>
        <begin position="16"/>
        <end position="29"/>
    </location>
</feature>
<comment type="function">
    <text evidence="16">Plays a role in membrane trafficking and in homotypic early endosome fusion. Participates in arteriogenesis by regulating vascular endothelial growth factor receptor 2/VEGFR2 cell surface expression and endosomal trafficking. By interacting with SDCCAG8, localizes to centrosomes and plays a critical role in ciliogenesis.</text>
</comment>
<keyword evidence="8" id="KW-0597">Phosphoprotein</keyword>
<dbReference type="Proteomes" id="UP000694415">
    <property type="component" value="Unplaced"/>
</dbReference>
<evidence type="ECO:0000256" key="14">
    <source>
        <dbReference type="ARBA" id="ARBA00023212"/>
    </source>
</evidence>
<keyword evidence="15" id="KW-0966">Cell projection</keyword>
<feature type="domain" description="Rabaptin GTPase-Rab5 binding" evidence="22">
    <location>
        <begin position="278"/>
        <end position="457"/>
    </location>
</feature>
<dbReference type="InterPro" id="IPR015390">
    <property type="entry name" value="Rabaptin_Rab5-bd_dom"/>
</dbReference>
<evidence type="ECO:0000256" key="18">
    <source>
        <dbReference type="ARBA" id="ARBA00080777"/>
    </source>
</evidence>
<keyword evidence="11" id="KW-0970">Cilium biogenesis/degradation</keyword>
<dbReference type="GeneTree" id="ENSGT00530000063743"/>
<reference evidence="23" key="2">
    <citation type="submission" date="2025-09" db="UniProtKB">
        <authorList>
            <consortium name="Ensembl"/>
        </authorList>
    </citation>
    <scope>IDENTIFICATION</scope>
</reference>
<keyword evidence="6" id="KW-0813">Transport</keyword>
<dbReference type="Gene3D" id="1.20.5.730">
    <property type="entry name" value="Single helix bin"/>
    <property type="match status" value="1"/>
</dbReference>
<organism evidence="23 24">
    <name type="scientific">Mus spicilegus</name>
    <name type="common">Mound-building mouse</name>
    <dbReference type="NCBI Taxonomy" id="10103"/>
    <lineage>
        <taxon>Eukaryota</taxon>
        <taxon>Metazoa</taxon>
        <taxon>Chordata</taxon>
        <taxon>Craniata</taxon>
        <taxon>Vertebrata</taxon>
        <taxon>Euteleostomi</taxon>
        <taxon>Mammalia</taxon>
        <taxon>Eutheria</taxon>
        <taxon>Euarchontoglires</taxon>
        <taxon>Glires</taxon>
        <taxon>Rodentia</taxon>
        <taxon>Myomorpha</taxon>
        <taxon>Muroidea</taxon>
        <taxon>Muridae</taxon>
        <taxon>Murinae</taxon>
        <taxon>Mus</taxon>
        <taxon>Mus</taxon>
    </lineage>
</organism>
<dbReference type="InterPro" id="IPR003914">
    <property type="entry name" value="Rabaptin"/>
</dbReference>
<dbReference type="Pfam" id="PF03528">
    <property type="entry name" value="Rabaptin"/>
    <property type="match status" value="1"/>
</dbReference>
<dbReference type="GO" id="GO:0005813">
    <property type="term" value="C:centrosome"/>
    <property type="evidence" value="ECO:0007669"/>
    <property type="project" value="UniProtKB-SubCell"/>
</dbReference>
<dbReference type="InterPro" id="IPR018514">
    <property type="entry name" value="Rabaptin_CC"/>
</dbReference>
<accession>A0A8C6MXH4</accession>
<sequence>MAAAPATLALDPQPQEEQKDASESSELSRLRAELAGALAEMETMKAVAEVSESTKAEAVAAVQRQCQEEVASLQAILKDSISSYETQIAALKQERQQQQQDFEEKYRELGHLKQLLARAHPLDSLEKQMEKAHEDSEKLREIVLPMEQEIAELKGKLQRAEELIQEIQRRPRQPASLHGSTELLPLSRNPSPPLEPLEEPSGDAGPAAEAFAHNCDDSASISSFSLGGAAGSASLRGPQGLSPEQEETASLVSTGTLVPEGIFLPPPGYQLVPDSQWEQLQVEGRQLQKELESVSRERDELQEGLRRSNEDCAKQMQVLLAQVQNSEQLLRTLQGTVSQAQERVQLQMAELATSHKCLSQEVKRLNEENQGLRAEQLPSSALQGSEQREDQEEALPSSIQELHLLVQHTRQQARARQQAQEHEAERLRIEIVKLREALDEETAAKASLERQLRVQREETGKGRQSSCHRASWIRYMGIRRRCTGDSVLISSLLLLQTCWRAQLTDLLSEQRAKTLRLQAELETSEQVQRDFVRLSQALQVRLERIRQAETLEQVRSILDEAPLRDIRDIKDS</sequence>
<evidence type="ECO:0000256" key="1">
    <source>
        <dbReference type="ARBA" id="ARBA00004120"/>
    </source>
</evidence>
<feature type="domain" description="Rabaptin GTPase-Rab5 binding" evidence="22">
    <location>
        <begin position="500"/>
        <end position="549"/>
    </location>
</feature>
<evidence type="ECO:0000256" key="11">
    <source>
        <dbReference type="ARBA" id="ARBA00022794"/>
    </source>
</evidence>
<evidence type="ECO:0000256" key="7">
    <source>
        <dbReference type="ARBA" id="ARBA00022490"/>
    </source>
</evidence>
<dbReference type="GO" id="GO:0036064">
    <property type="term" value="C:ciliary basal body"/>
    <property type="evidence" value="ECO:0007669"/>
    <property type="project" value="Ensembl"/>
</dbReference>
<evidence type="ECO:0000256" key="2">
    <source>
        <dbReference type="ARBA" id="ARBA00004300"/>
    </source>
</evidence>
<evidence type="ECO:0000256" key="9">
    <source>
        <dbReference type="ARBA" id="ARBA00022583"/>
    </source>
</evidence>
<evidence type="ECO:0000256" key="10">
    <source>
        <dbReference type="ARBA" id="ARBA00022753"/>
    </source>
</evidence>
<evidence type="ECO:0000256" key="12">
    <source>
        <dbReference type="ARBA" id="ARBA00022927"/>
    </source>
</evidence>
<keyword evidence="7" id="KW-0963">Cytoplasm</keyword>
<dbReference type="PRINTS" id="PR01432">
    <property type="entry name" value="RABAPTIN"/>
</dbReference>
<keyword evidence="14" id="KW-0206">Cytoskeleton</keyword>
<evidence type="ECO:0000256" key="13">
    <source>
        <dbReference type="ARBA" id="ARBA00023054"/>
    </source>
</evidence>
<dbReference type="Ensembl" id="ENSMSIT00000024846.1">
    <property type="protein sequence ID" value="ENSMSIP00000019674.1"/>
    <property type="gene ID" value="ENSMSIG00000016707.1"/>
</dbReference>
<keyword evidence="9" id="KW-0254">Endocytosis</keyword>
<dbReference type="FunFam" id="1.20.5.730:FF:000003">
    <property type="entry name" value="rab GTPase-binding effector protein 2 isoform X1"/>
    <property type="match status" value="1"/>
</dbReference>
<dbReference type="GO" id="GO:1902017">
    <property type="term" value="P:regulation of cilium assembly"/>
    <property type="evidence" value="ECO:0007669"/>
    <property type="project" value="Ensembl"/>
</dbReference>
<dbReference type="GO" id="GO:0005829">
    <property type="term" value="C:cytosol"/>
    <property type="evidence" value="ECO:0007669"/>
    <property type="project" value="Ensembl"/>
</dbReference>
<protein>
    <recommendedName>
        <fullName evidence="5">Rab GTPase-binding effector protein 2</fullName>
    </recommendedName>
    <alternativeName>
        <fullName evidence="18">Rabaptin-5beta</fullName>
    </alternativeName>
</protein>
<keyword evidence="10" id="KW-0967">Endosome</keyword>
<evidence type="ECO:0000256" key="15">
    <source>
        <dbReference type="ARBA" id="ARBA00023273"/>
    </source>
</evidence>
<evidence type="ECO:0000256" key="16">
    <source>
        <dbReference type="ARBA" id="ARBA00045310"/>
    </source>
</evidence>
<keyword evidence="12" id="KW-0653">Protein transport</keyword>